<reference evidence="1 2" key="1">
    <citation type="journal article" date="2018" name="Front. Plant Sci.">
        <title>Red Clover (Trifolium pratense) and Zigzag Clover (T. medium) - A Picture of Genomic Similarities and Differences.</title>
        <authorList>
            <person name="Dluhosova J."/>
            <person name="Istvanek J."/>
            <person name="Nedelnik J."/>
            <person name="Repkova J."/>
        </authorList>
    </citation>
    <scope>NUCLEOTIDE SEQUENCE [LARGE SCALE GENOMIC DNA]</scope>
    <source>
        <strain evidence="2">cv. 10/8</strain>
        <tissue evidence="1">Leaf</tissue>
    </source>
</reference>
<sequence length="42" mass="4542">VYRSTAGEGSTAASDGDLVDGWWRIKGGEQRRSGRGRKLTGF</sequence>
<protein>
    <submittedName>
        <fullName evidence="1">Uncharacterized protein</fullName>
    </submittedName>
</protein>
<comment type="caution">
    <text evidence="1">The sequence shown here is derived from an EMBL/GenBank/DDBJ whole genome shotgun (WGS) entry which is preliminary data.</text>
</comment>
<organism evidence="1 2">
    <name type="scientific">Trifolium medium</name>
    <dbReference type="NCBI Taxonomy" id="97028"/>
    <lineage>
        <taxon>Eukaryota</taxon>
        <taxon>Viridiplantae</taxon>
        <taxon>Streptophyta</taxon>
        <taxon>Embryophyta</taxon>
        <taxon>Tracheophyta</taxon>
        <taxon>Spermatophyta</taxon>
        <taxon>Magnoliopsida</taxon>
        <taxon>eudicotyledons</taxon>
        <taxon>Gunneridae</taxon>
        <taxon>Pentapetalae</taxon>
        <taxon>rosids</taxon>
        <taxon>fabids</taxon>
        <taxon>Fabales</taxon>
        <taxon>Fabaceae</taxon>
        <taxon>Papilionoideae</taxon>
        <taxon>50 kb inversion clade</taxon>
        <taxon>NPAAA clade</taxon>
        <taxon>Hologalegina</taxon>
        <taxon>IRL clade</taxon>
        <taxon>Trifolieae</taxon>
        <taxon>Trifolium</taxon>
    </lineage>
</organism>
<proteinExistence type="predicted"/>
<keyword evidence="2" id="KW-1185">Reference proteome</keyword>
<evidence type="ECO:0000313" key="2">
    <source>
        <dbReference type="Proteomes" id="UP000265520"/>
    </source>
</evidence>
<dbReference type="AlphaFoldDB" id="A0A392VKY6"/>
<dbReference type="Proteomes" id="UP000265520">
    <property type="component" value="Unassembled WGS sequence"/>
</dbReference>
<dbReference type="EMBL" id="LXQA011207752">
    <property type="protein sequence ID" value="MCI89006.1"/>
    <property type="molecule type" value="Genomic_DNA"/>
</dbReference>
<evidence type="ECO:0000313" key="1">
    <source>
        <dbReference type="EMBL" id="MCI89006.1"/>
    </source>
</evidence>
<feature type="non-terminal residue" evidence="1">
    <location>
        <position position="1"/>
    </location>
</feature>
<name>A0A392VKY6_9FABA</name>
<accession>A0A392VKY6</accession>